<dbReference type="OrthoDB" id="106736at2"/>
<organism evidence="3 4">
    <name type="scientific">Acidisarcina polymorpha</name>
    <dbReference type="NCBI Taxonomy" id="2211140"/>
    <lineage>
        <taxon>Bacteria</taxon>
        <taxon>Pseudomonadati</taxon>
        <taxon>Acidobacteriota</taxon>
        <taxon>Terriglobia</taxon>
        <taxon>Terriglobales</taxon>
        <taxon>Acidobacteriaceae</taxon>
        <taxon>Acidisarcina</taxon>
    </lineage>
</organism>
<feature type="compositionally biased region" description="Gly residues" evidence="1">
    <location>
        <begin position="534"/>
        <end position="549"/>
    </location>
</feature>
<gene>
    <name evidence="3" type="ORF">ACPOL_0159</name>
</gene>
<dbReference type="EMBL" id="CP030840">
    <property type="protein sequence ID" value="AXC09544.1"/>
    <property type="molecule type" value="Genomic_DNA"/>
</dbReference>
<evidence type="ECO:0000313" key="3">
    <source>
        <dbReference type="EMBL" id="AXC09544.1"/>
    </source>
</evidence>
<dbReference type="AlphaFoldDB" id="A0A2Z5FSV1"/>
<sequence length="569" mass="57758">MHFVKAMTGTLVLAACAALVPSASAQTLQVLTAGSSAQFGPFAVAAYALAKSGGAKAFHYTVKASAPCPGSTCYVALNDSRSSSIPQEPGNLWVVWSTNGIWAYLSVDSTVGVRNFSAVPRSTLDLAALSALPVSATTNYTYWSDGTNDTALTSTVYSALNHKALTAANTDIRPEDALFATNRALNTLGYGTVADTRSGHSGQFLIGTSIKSFFTAADFATPVSFAIAGGADPFTGKVGPTEITLPIGAAPIIFVASTATGSTTANASNLTTANAASLFSGSGKCAASLVTGATGPVSAVLREALSGTMNTAEWSVFVPGGASQETGVNPKAAGGNPLDVNCGSGSRFRAVGTGDEVNNVASHASTVGYAFFSYESVGGGKTDRYLTYNNHDPIYSESHAYNGVLPTCPVVNGSYSCPIANGASFPNLRDGAYTAWSVYRMITDSAGQAKAAALVAKAQALVNDNIPDFVPFTPVCGVTKGAGNDPGLALYREHFVPSTITTIPDSVSITANDGGRGPTVTCSVNRQTLPSLTLGGGSEEGGDVGGGIEGPFTASNLPGLPGHTQGSTH</sequence>
<proteinExistence type="predicted"/>
<reference evidence="3 4" key="1">
    <citation type="journal article" date="2018" name="Front. Microbiol.">
        <title>Hydrolytic Capabilities as a Key to Environmental Success: Chitinolytic and Cellulolytic Acidobacteria From Acidic Sub-arctic Soils and Boreal Peatlands.</title>
        <authorList>
            <person name="Belova S.E."/>
            <person name="Ravin N.V."/>
            <person name="Pankratov T.A."/>
            <person name="Rakitin A.L."/>
            <person name="Ivanova A.A."/>
            <person name="Beletsky A.V."/>
            <person name="Mardanov A.V."/>
            <person name="Sinninghe Damste J.S."/>
            <person name="Dedysh S.N."/>
        </authorList>
    </citation>
    <scope>NUCLEOTIDE SEQUENCE [LARGE SCALE GENOMIC DNA]</scope>
    <source>
        <strain evidence="3 4">SBC82</strain>
    </source>
</reference>
<keyword evidence="2" id="KW-0732">Signal</keyword>
<feature type="chain" id="PRO_5016296475" evidence="2">
    <location>
        <begin position="26"/>
        <end position="569"/>
    </location>
</feature>
<dbReference type="Proteomes" id="UP000253606">
    <property type="component" value="Chromosome"/>
</dbReference>
<feature type="signal peptide" evidence="2">
    <location>
        <begin position="1"/>
        <end position="25"/>
    </location>
</feature>
<evidence type="ECO:0000313" key="4">
    <source>
        <dbReference type="Proteomes" id="UP000253606"/>
    </source>
</evidence>
<evidence type="ECO:0000256" key="1">
    <source>
        <dbReference type="SAM" id="MobiDB-lite"/>
    </source>
</evidence>
<protein>
    <submittedName>
        <fullName evidence="3">Uncharacterized protein</fullName>
    </submittedName>
</protein>
<keyword evidence="4" id="KW-1185">Reference proteome</keyword>
<dbReference type="PROSITE" id="PS51257">
    <property type="entry name" value="PROKAR_LIPOPROTEIN"/>
    <property type="match status" value="1"/>
</dbReference>
<feature type="region of interest" description="Disordered" evidence="1">
    <location>
        <begin position="529"/>
        <end position="569"/>
    </location>
</feature>
<evidence type="ECO:0000256" key="2">
    <source>
        <dbReference type="SAM" id="SignalP"/>
    </source>
</evidence>
<accession>A0A2Z5FSV1</accession>
<dbReference type="KEGG" id="abas:ACPOL_0159"/>
<dbReference type="RefSeq" id="WP_114205367.1">
    <property type="nucleotide sequence ID" value="NZ_CP030840.1"/>
</dbReference>
<name>A0A2Z5FSV1_9BACT</name>